<dbReference type="Proteomes" id="UP000663866">
    <property type="component" value="Unassembled WGS sequence"/>
</dbReference>
<evidence type="ECO:0000313" key="5">
    <source>
        <dbReference type="Proteomes" id="UP000663866"/>
    </source>
</evidence>
<gene>
    <name evidence="2" type="ORF">OVN521_LOCUS17302</name>
    <name evidence="3" type="ORF">UXM345_LOCUS29463</name>
</gene>
<dbReference type="GO" id="GO:0046983">
    <property type="term" value="F:protein dimerization activity"/>
    <property type="evidence" value="ECO:0007669"/>
    <property type="project" value="InterPro"/>
</dbReference>
<comment type="caution">
    <text evidence="3">The sequence shown here is derived from an EMBL/GenBank/DDBJ whole genome shotgun (WGS) entry which is preliminary data.</text>
</comment>
<keyword evidence="5" id="KW-1185">Reference proteome</keyword>
<dbReference type="EMBL" id="CAJOBF010007251">
    <property type="protein sequence ID" value="CAF4227752.1"/>
    <property type="molecule type" value="Genomic_DNA"/>
</dbReference>
<evidence type="ECO:0000313" key="2">
    <source>
        <dbReference type="EMBL" id="CAF4039559.1"/>
    </source>
</evidence>
<evidence type="ECO:0000313" key="3">
    <source>
        <dbReference type="EMBL" id="CAF4227752.1"/>
    </source>
</evidence>
<reference evidence="3" key="1">
    <citation type="submission" date="2021-02" db="EMBL/GenBank/DDBJ databases">
        <authorList>
            <person name="Nowell W R."/>
        </authorList>
    </citation>
    <scope>NUCLEOTIDE SEQUENCE</scope>
</reference>
<evidence type="ECO:0000259" key="1">
    <source>
        <dbReference type="Pfam" id="PF05699"/>
    </source>
</evidence>
<dbReference type="SUPFAM" id="SSF53098">
    <property type="entry name" value="Ribonuclease H-like"/>
    <property type="match status" value="1"/>
</dbReference>
<dbReference type="Pfam" id="PF05699">
    <property type="entry name" value="Dimer_Tnp_hAT"/>
    <property type="match status" value="1"/>
</dbReference>
<dbReference type="PANTHER" id="PTHR46169">
    <property type="entry name" value="DNA REPLICATION-RELATED ELEMENT FACTOR, ISOFORM A"/>
    <property type="match status" value="1"/>
</dbReference>
<dbReference type="GO" id="GO:0005634">
    <property type="term" value="C:nucleus"/>
    <property type="evidence" value="ECO:0007669"/>
    <property type="project" value="TreeGrafter"/>
</dbReference>
<protein>
    <recommendedName>
        <fullName evidence="1">HAT C-terminal dimerisation domain-containing protein</fullName>
    </recommendedName>
</protein>
<proteinExistence type="predicted"/>
<evidence type="ECO:0000313" key="4">
    <source>
        <dbReference type="Proteomes" id="UP000663842"/>
    </source>
</evidence>
<dbReference type="InterPro" id="IPR012337">
    <property type="entry name" value="RNaseH-like_sf"/>
</dbReference>
<feature type="domain" description="HAT C-terminal dimerisation" evidence="1">
    <location>
        <begin position="207"/>
        <end position="278"/>
    </location>
</feature>
<accession>A0A820CWE7</accession>
<dbReference type="InterPro" id="IPR008906">
    <property type="entry name" value="HATC_C_dom"/>
</dbReference>
<organism evidence="3 4">
    <name type="scientific">Rotaria magnacalcarata</name>
    <dbReference type="NCBI Taxonomy" id="392030"/>
    <lineage>
        <taxon>Eukaryota</taxon>
        <taxon>Metazoa</taxon>
        <taxon>Spiralia</taxon>
        <taxon>Gnathifera</taxon>
        <taxon>Rotifera</taxon>
        <taxon>Eurotatoria</taxon>
        <taxon>Bdelloidea</taxon>
        <taxon>Philodinida</taxon>
        <taxon>Philodinidae</taxon>
        <taxon>Rotaria</taxon>
    </lineage>
</organism>
<sequence length="285" mass="33576">MYKKIIYKINSEKYDIGLNKKQTTKLSLIELDQGDWKMLELIEFVLKPVVHATELVSGSQYPTIGISYFVIFQIREFLEDINDHTVHDWKILYYLKSLLLKQYYIQLKILLYFKMHSYFDPIAFDEQLADEEVIDEIDVNEIQLQTNTQRKSVESKSSSMNKFINSIGKTFLAPSSLSSIVKSNKKKLMEEMSVYRSLAQREYNSIVNDEKYSNPMEFWNMHRSQFKYLYKYATYHLVTPATSVASESAFSTASYLFRKQRSRLTPENLSSTMFLKDKIDSEFNI</sequence>
<dbReference type="PANTHER" id="PTHR46169:SF15">
    <property type="entry name" value="INNER CENTROMERE PROTEIN A-LIKE ISOFORM X1-RELATED"/>
    <property type="match status" value="1"/>
</dbReference>
<dbReference type="AlphaFoldDB" id="A0A820CWE7"/>
<dbReference type="Proteomes" id="UP000663842">
    <property type="component" value="Unassembled WGS sequence"/>
</dbReference>
<dbReference type="InterPro" id="IPR052717">
    <property type="entry name" value="Vacuolar_transposase_reg"/>
</dbReference>
<name>A0A820CWE7_9BILA</name>
<dbReference type="EMBL" id="CAJOBG010002988">
    <property type="protein sequence ID" value="CAF4039559.1"/>
    <property type="molecule type" value="Genomic_DNA"/>
</dbReference>
<dbReference type="GO" id="GO:0006357">
    <property type="term" value="P:regulation of transcription by RNA polymerase II"/>
    <property type="evidence" value="ECO:0007669"/>
    <property type="project" value="TreeGrafter"/>
</dbReference>